<proteinExistence type="predicted"/>
<name>A0ABX0SQD9_9PSEU</name>
<comment type="caution">
    <text evidence="1">The sequence shown here is derived from an EMBL/GenBank/DDBJ whole genome shotgun (WGS) entry which is preliminary data.</text>
</comment>
<organism evidence="1 2">
    <name type="scientific">Amycolatopsis viridis</name>
    <dbReference type="NCBI Taxonomy" id="185678"/>
    <lineage>
        <taxon>Bacteria</taxon>
        <taxon>Bacillati</taxon>
        <taxon>Actinomycetota</taxon>
        <taxon>Actinomycetes</taxon>
        <taxon>Pseudonocardiales</taxon>
        <taxon>Pseudonocardiaceae</taxon>
        <taxon>Amycolatopsis</taxon>
    </lineage>
</organism>
<dbReference type="Proteomes" id="UP000754495">
    <property type="component" value="Unassembled WGS sequence"/>
</dbReference>
<dbReference type="EMBL" id="JAANOU010000001">
    <property type="protein sequence ID" value="NIH78840.1"/>
    <property type="molecule type" value="Genomic_DNA"/>
</dbReference>
<gene>
    <name evidence="1" type="ORF">FHX46_001370</name>
</gene>
<accession>A0ABX0SQD9</accession>
<keyword evidence="2" id="KW-1185">Reference proteome</keyword>
<dbReference type="RefSeq" id="WP_167111663.1">
    <property type="nucleotide sequence ID" value="NZ_JAANOU010000001.1"/>
</dbReference>
<reference evidence="1 2" key="1">
    <citation type="submission" date="2020-03" db="EMBL/GenBank/DDBJ databases">
        <title>Sequencing the genomes of 1000 actinobacteria strains.</title>
        <authorList>
            <person name="Klenk H.-P."/>
        </authorList>
    </citation>
    <scope>NUCLEOTIDE SEQUENCE [LARGE SCALE GENOMIC DNA]</scope>
    <source>
        <strain evidence="1 2">DSM 45668</strain>
    </source>
</reference>
<sequence>MSHENTQRDVRRLADQLVEDLGRQDFDSVAHLVPRMIGADAPDRELLRPLCAELVAVIARGVLTRARPDGGELFTVALSDEGEGGVPIDDVQPSLRAVLRAVLAELHGDAAGVATQLEFIAADPDPSGQVDALVHLVAWAQDLPRP</sequence>
<evidence type="ECO:0000313" key="1">
    <source>
        <dbReference type="EMBL" id="NIH78840.1"/>
    </source>
</evidence>
<protein>
    <submittedName>
        <fullName evidence="1">Uncharacterized protein</fullName>
    </submittedName>
</protein>
<evidence type="ECO:0000313" key="2">
    <source>
        <dbReference type="Proteomes" id="UP000754495"/>
    </source>
</evidence>